<evidence type="ECO:0000313" key="11">
    <source>
        <dbReference type="Proteomes" id="UP001054892"/>
    </source>
</evidence>
<evidence type="ECO:0000313" key="10">
    <source>
        <dbReference type="Proteomes" id="UP000509383"/>
    </source>
</evidence>
<dbReference type="Proteomes" id="UP000509383">
    <property type="component" value="Chromosome"/>
</dbReference>
<evidence type="ECO:0000256" key="4">
    <source>
        <dbReference type="ARBA" id="ARBA00023125"/>
    </source>
</evidence>
<protein>
    <submittedName>
        <fullName evidence="8">DNA-directed RNA polymerase sigma-70 factor</fullName>
    </submittedName>
</protein>
<dbReference type="NCBIfam" id="TIGR02937">
    <property type="entry name" value="sigma70-ECF"/>
    <property type="match status" value="1"/>
</dbReference>
<evidence type="ECO:0000256" key="1">
    <source>
        <dbReference type="ARBA" id="ARBA00010641"/>
    </source>
</evidence>
<dbReference type="GO" id="GO:0000428">
    <property type="term" value="C:DNA-directed RNA polymerase complex"/>
    <property type="evidence" value="ECO:0007669"/>
    <property type="project" value="UniProtKB-KW"/>
</dbReference>
<evidence type="ECO:0000259" key="7">
    <source>
        <dbReference type="Pfam" id="PF08281"/>
    </source>
</evidence>
<dbReference type="InterPro" id="IPR013324">
    <property type="entry name" value="RNA_pol_sigma_r3/r4-like"/>
</dbReference>
<dbReference type="GO" id="GO:0003677">
    <property type="term" value="F:DNA binding"/>
    <property type="evidence" value="ECO:0007669"/>
    <property type="project" value="UniProtKB-KW"/>
</dbReference>
<keyword evidence="3" id="KW-0731">Sigma factor</keyword>
<dbReference type="Proteomes" id="UP001054892">
    <property type="component" value="Unassembled WGS sequence"/>
</dbReference>
<evidence type="ECO:0000259" key="6">
    <source>
        <dbReference type="Pfam" id="PF04542"/>
    </source>
</evidence>
<dbReference type="EMBL" id="BQKM01000003">
    <property type="protein sequence ID" value="GJN52294.1"/>
    <property type="molecule type" value="Genomic_DNA"/>
</dbReference>
<feature type="domain" description="RNA polymerase sigma-70 region 2" evidence="6">
    <location>
        <begin position="23"/>
        <end position="92"/>
    </location>
</feature>
<keyword evidence="11" id="KW-1185">Reference proteome</keyword>
<evidence type="ECO:0000256" key="2">
    <source>
        <dbReference type="ARBA" id="ARBA00023015"/>
    </source>
</evidence>
<gene>
    <name evidence="8" type="ORF">TUM18999_25390</name>
    <name evidence="9" type="ORF">TUM20286_20460</name>
</gene>
<dbReference type="Gene3D" id="1.10.10.10">
    <property type="entry name" value="Winged helix-like DNA-binding domain superfamily/Winged helix DNA-binding domain"/>
    <property type="match status" value="1"/>
</dbReference>
<accession>A0A6J4E4J0</accession>
<dbReference type="InterPro" id="IPR007627">
    <property type="entry name" value="RNA_pol_sigma70_r2"/>
</dbReference>
<feature type="domain" description="RNA polymerase sigma factor 70 region 4 type 2" evidence="7">
    <location>
        <begin position="123"/>
        <end position="174"/>
    </location>
</feature>
<keyword evidence="5" id="KW-0804">Transcription</keyword>
<evidence type="ECO:0000256" key="3">
    <source>
        <dbReference type="ARBA" id="ARBA00023082"/>
    </source>
</evidence>
<dbReference type="AlphaFoldDB" id="A0A6J4E4J0"/>
<dbReference type="Pfam" id="PF04542">
    <property type="entry name" value="Sigma70_r2"/>
    <property type="match status" value="1"/>
</dbReference>
<dbReference type="Pfam" id="PF08281">
    <property type="entry name" value="Sigma70_r4_2"/>
    <property type="match status" value="1"/>
</dbReference>
<dbReference type="GO" id="GO:0006352">
    <property type="term" value="P:DNA-templated transcription initiation"/>
    <property type="evidence" value="ECO:0007669"/>
    <property type="project" value="InterPro"/>
</dbReference>
<name>A0A6J4E4J0_9PSED</name>
<reference evidence="8 10" key="1">
    <citation type="submission" date="2020-05" db="EMBL/GenBank/DDBJ databases">
        <title>Characterization of novel class B3 metallo-beta-lactamase from novel Pseudomonas species.</title>
        <authorList>
            <person name="Yamada K."/>
            <person name="Aoki K."/>
            <person name="Ishii Y."/>
        </authorList>
    </citation>
    <scope>NUCLEOTIDE SEQUENCE [LARGE SCALE GENOMIC DNA]</scope>
    <source>
        <strain evidence="8 10">TUM18999</strain>
        <strain evidence="9 11">TUM20286</strain>
    </source>
</reference>
<dbReference type="KEGG" id="ptw:TUM18999_25390"/>
<dbReference type="InterPro" id="IPR013249">
    <property type="entry name" value="RNA_pol_sigma70_r4_t2"/>
</dbReference>
<dbReference type="PANTHER" id="PTHR43133">
    <property type="entry name" value="RNA POLYMERASE ECF-TYPE SIGMA FACTO"/>
    <property type="match status" value="1"/>
</dbReference>
<comment type="similarity">
    <text evidence="1">Belongs to the sigma-70 factor family. ECF subfamily.</text>
</comment>
<keyword evidence="8" id="KW-0240">DNA-directed RNA polymerase</keyword>
<evidence type="ECO:0000256" key="5">
    <source>
        <dbReference type="ARBA" id="ARBA00023163"/>
    </source>
</evidence>
<proteinExistence type="inferred from homology"/>
<keyword evidence="4" id="KW-0238">DNA-binding</keyword>
<dbReference type="InterPro" id="IPR039425">
    <property type="entry name" value="RNA_pol_sigma-70-like"/>
</dbReference>
<dbReference type="GO" id="GO:0016987">
    <property type="term" value="F:sigma factor activity"/>
    <property type="evidence" value="ECO:0007669"/>
    <property type="project" value="UniProtKB-KW"/>
</dbReference>
<dbReference type="InterPro" id="IPR014284">
    <property type="entry name" value="RNA_pol_sigma-70_dom"/>
</dbReference>
<dbReference type="PANTHER" id="PTHR43133:SF8">
    <property type="entry name" value="RNA POLYMERASE SIGMA FACTOR HI_1459-RELATED"/>
    <property type="match status" value="1"/>
</dbReference>
<sequence length="194" mass="22282">MQLDDERLMAAVAEGDERAFAILVQRHLPRAYAIARRVLPEQADAEDAAQEAFTRIWTHAADWQPGRALFTTWLQRILVNQCLDQLRRRKRRPEQDIDALLEELLDPDADTAAQVQRAREAAEVQRVVQRLPDKQRMAVVLCYFEEHSNPQAAALMGLHLKALEGLLGRARAQLRRWLPASPANRPTEEHDDER</sequence>
<dbReference type="Gene3D" id="1.10.1740.10">
    <property type="match status" value="1"/>
</dbReference>
<dbReference type="InterPro" id="IPR036388">
    <property type="entry name" value="WH-like_DNA-bd_sf"/>
</dbReference>
<evidence type="ECO:0000313" key="9">
    <source>
        <dbReference type="EMBL" id="GJN52294.1"/>
    </source>
</evidence>
<keyword evidence="2" id="KW-0805">Transcription regulation</keyword>
<dbReference type="RefSeq" id="WP_173174420.1">
    <property type="nucleotide sequence ID" value="NZ_AP023189.1"/>
</dbReference>
<organism evidence="8 10">
    <name type="scientific">Pseudomonas tohonis</name>
    <dbReference type="NCBI Taxonomy" id="2725477"/>
    <lineage>
        <taxon>Bacteria</taxon>
        <taxon>Pseudomonadati</taxon>
        <taxon>Pseudomonadota</taxon>
        <taxon>Gammaproteobacteria</taxon>
        <taxon>Pseudomonadales</taxon>
        <taxon>Pseudomonadaceae</taxon>
        <taxon>Pseudomonas</taxon>
    </lineage>
</organism>
<dbReference type="EMBL" id="AP023189">
    <property type="protein sequence ID" value="BCG24348.1"/>
    <property type="molecule type" value="Genomic_DNA"/>
</dbReference>
<evidence type="ECO:0000313" key="8">
    <source>
        <dbReference type="EMBL" id="BCG24348.1"/>
    </source>
</evidence>
<dbReference type="InterPro" id="IPR013325">
    <property type="entry name" value="RNA_pol_sigma_r2"/>
</dbReference>
<dbReference type="SUPFAM" id="SSF88659">
    <property type="entry name" value="Sigma3 and sigma4 domains of RNA polymerase sigma factors"/>
    <property type="match status" value="1"/>
</dbReference>
<dbReference type="SUPFAM" id="SSF88946">
    <property type="entry name" value="Sigma2 domain of RNA polymerase sigma factors"/>
    <property type="match status" value="1"/>
</dbReference>